<keyword evidence="1" id="KW-0547">Nucleotide-binding</keyword>
<dbReference type="InterPro" id="IPR011009">
    <property type="entry name" value="Kinase-like_dom_sf"/>
</dbReference>
<accession>A0A1T2L4B2</accession>
<dbReference type="GO" id="GO:0005524">
    <property type="term" value="F:ATP binding"/>
    <property type="evidence" value="ECO:0007669"/>
    <property type="project" value="UniProtKB-KW"/>
</dbReference>
<dbReference type="AlphaFoldDB" id="A0A1T2L4B2"/>
<dbReference type="Gene3D" id="3.30.200.20">
    <property type="entry name" value="Phosphorylase Kinase, domain 1"/>
    <property type="match status" value="1"/>
</dbReference>
<dbReference type="GO" id="GO:0016740">
    <property type="term" value="F:transferase activity"/>
    <property type="evidence" value="ECO:0007669"/>
    <property type="project" value="UniProtKB-KW"/>
</dbReference>
<feature type="domain" description="Aminoglycoside phosphotransferase" evidence="3">
    <location>
        <begin position="22"/>
        <end position="243"/>
    </location>
</feature>
<name>A0A1T2L4B2_9GAMM</name>
<evidence type="ECO:0000256" key="2">
    <source>
        <dbReference type="ARBA" id="ARBA00022840"/>
    </source>
</evidence>
<keyword evidence="2" id="KW-0067">ATP-binding</keyword>
<evidence type="ECO:0000256" key="1">
    <source>
        <dbReference type="ARBA" id="ARBA00022741"/>
    </source>
</evidence>
<evidence type="ECO:0000313" key="4">
    <source>
        <dbReference type="EMBL" id="OOZ39955.1"/>
    </source>
</evidence>
<reference evidence="4 5" key="1">
    <citation type="submission" date="2016-11" db="EMBL/GenBank/DDBJ databases">
        <title>Mixed transmission modes and dynamic genome evolution in an obligate animal-bacterial symbiosis.</title>
        <authorList>
            <person name="Russell S.L."/>
            <person name="Corbett-Detig R.B."/>
            <person name="Cavanaugh C.M."/>
        </authorList>
    </citation>
    <scope>NUCLEOTIDE SEQUENCE [LARGE SCALE GENOMIC DNA]</scope>
    <source>
        <strain evidence="4">Sveles-Q1</strain>
    </source>
</reference>
<dbReference type="Proteomes" id="UP000191110">
    <property type="component" value="Unassembled WGS sequence"/>
</dbReference>
<dbReference type="EMBL" id="MPRL01000037">
    <property type="protein sequence ID" value="OOZ39955.1"/>
    <property type="molecule type" value="Genomic_DNA"/>
</dbReference>
<evidence type="ECO:0000259" key="3">
    <source>
        <dbReference type="Pfam" id="PF01636"/>
    </source>
</evidence>
<proteinExistence type="predicted"/>
<dbReference type="InterPro" id="IPR002575">
    <property type="entry name" value="Aminoglycoside_PTrfase"/>
</dbReference>
<organism evidence="4 5">
    <name type="scientific">Solemya pervernicosa gill symbiont</name>
    <dbReference type="NCBI Taxonomy" id="642797"/>
    <lineage>
        <taxon>Bacteria</taxon>
        <taxon>Pseudomonadati</taxon>
        <taxon>Pseudomonadota</taxon>
        <taxon>Gammaproteobacteria</taxon>
        <taxon>sulfur-oxidizing symbionts</taxon>
    </lineage>
</organism>
<dbReference type="SUPFAM" id="SSF56112">
    <property type="entry name" value="Protein kinase-like (PK-like)"/>
    <property type="match status" value="1"/>
</dbReference>
<dbReference type="OrthoDB" id="9809275at2"/>
<protein>
    <submittedName>
        <fullName evidence="4">Aminoglycoside phosphotransferase</fullName>
    </submittedName>
</protein>
<gene>
    <name evidence="4" type="ORF">BOW53_09570</name>
</gene>
<evidence type="ECO:0000313" key="5">
    <source>
        <dbReference type="Proteomes" id="UP000191110"/>
    </source>
</evidence>
<dbReference type="PANTHER" id="PTHR33540:SF1">
    <property type="entry name" value="N-ACETYLMURAMATE_N-ACETYLGLUCOSAMINE KINASE"/>
    <property type="match status" value="1"/>
</dbReference>
<keyword evidence="4" id="KW-0808">Transferase</keyword>
<dbReference type="PANTHER" id="PTHR33540">
    <property type="entry name" value="TRNA THREONYLCARBAMOYLADENOSINE BIOSYNTHESIS PROTEIN TSAE"/>
    <property type="match status" value="1"/>
</dbReference>
<comment type="caution">
    <text evidence="4">The sequence shown here is derived from an EMBL/GenBank/DDBJ whole genome shotgun (WGS) entry which is preliminary data.</text>
</comment>
<dbReference type="Gene3D" id="3.90.1200.10">
    <property type="match status" value="1"/>
</dbReference>
<keyword evidence="5" id="KW-1185">Reference proteome</keyword>
<dbReference type="Pfam" id="PF01636">
    <property type="entry name" value="APH"/>
    <property type="match status" value="1"/>
</dbReference>
<sequence>MGERLAQLQSWLTKEAGLPEFEIEPASGDASFRRYFRLSFEGETRIAMDAPPERENSRPFIEVGEQLFELGLNVPEILHHDLEQGFMLLGDLGNRQYLDELNEQTVDRYYGDALGALLTIQACGPDGESLPHYDRELLLAEMNLFRDWYLTRHLEHQLSESEQAVLDQSFELLAESALEQPQVTVHRDYHSRNLMVTEVHNPGILDFQDAVYGPVTYDLVSLLRDCYIEWPRERVEGWVRGYHDLALDSGILREPCESRFMRWFDLMGVQRHLKAAGIFARLNHRDGRPGYLKDIPRTVGYIYEVSGRDSELAPLHTLLESLVMEQLTK</sequence>
<dbReference type="RefSeq" id="WP_078483859.1">
    <property type="nucleotide sequence ID" value="NZ_MPRL01000037.1"/>
</dbReference>